<dbReference type="Pfam" id="PF13234">
    <property type="entry name" value="MTR4_beta-barrel"/>
    <property type="match status" value="1"/>
</dbReference>
<keyword evidence="5" id="KW-0067">ATP-binding</keyword>
<keyword evidence="6" id="KW-0539">Nucleus</keyword>
<evidence type="ECO:0000313" key="12">
    <source>
        <dbReference type="Proteomes" id="UP000028834"/>
    </source>
</evidence>
<dbReference type="PIRSF" id="PIRSF005198">
    <property type="entry name" value="Antiviral_helicase_SKI2"/>
    <property type="match status" value="1"/>
</dbReference>
<dbReference type="Gene3D" id="3.40.50.300">
    <property type="entry name" value="P-loop containing nucleotide triphosphate hydrolases"/>
    <property type="match status" value="2"/>
</dbReference>
<dbReference type="InterPro" id="IPR001650">
    <property type="entry name" value="Helicase_C-like"/>
</dbReference>
<dbReference type="PROSITE" id="PS51194">
    <property type="entry name" value="HELICASE_CTER"/>
    <property type="match status" value="1"/>
</dbReference>
<feature type="compositionally biased region" description="Low complexity" evidence="8">
    <location>
        <begin position="17"/>
        <end position="27"/>
    </location>
</feature>
<feature type="coiled-coil region" evidence="7">
    <location>
        <begin position="697"/>
        <end position="727"/>
    </location>
</feature>
<dbReference type="Pfam" id="PF21408">
    <property type="entry name" value="MTR4-like_stalk"/>
    <property type="match status" value="1"/>
</dbReference>
<dbReference type="Pfam" id="PF00271">
    <property type="entry name" value="Helicase_C"/>
    <property type="match status" value="1"/>
</dbReference>
<feature type="compositionally biased region" description="Basic and acidic residues" evidence="8">
    <location>
        <begin position="216"/>
        <end position="227"/>
    </location>
</feature>
<dbReference type="PANTHER" id="PTHR12131">
    <property type="entry name" value="ATP-DEPENDENT RNA AND DNA HELICASE"/>
    <property type="match status" value="1"/>
</dbReference>
<dbReference type="Pfam" id="PF08148">
    <property type="entry name" value="DSHCT"/>
    <property type="match status" value="1"/>
</dbReference>
<dbReference type="GO" id="GO:0005634">
    <property type="term" value="C:nucleus"/>
    <property type="evidence" value="ECO:0007669"/>
    <property type="project" value="UniProtKB-SubCell"/>
</dbReference>
<evidence type="ECO:0000256" key="2">
    <source>
        <dbReference type="ARBA" id="ARBA00022741"/>
    </source>
</evidence>
<evidence type="ECO:0000259" key="9">
    <source>
        <dbReference type="PROSITE" id="PS51192"/>
    </source>
</evidence>
<evidence type="ECO:0000256" key="8">
    <source>
        <dbReference type="SAM" id="MobiDB-lite"/>
    </source>
</evidence>
<dbReference type="InterPro" id="IPR011545">
    <property type="entry name" value="DEAD/DEAH_box_helicase_dom"/>
</dbReference>
<dbReference type="Pfam" id="PF00270">
    <property type="entry name" value="DEAD"/>
    <property type="match status" value="1"/>
</dbReference>
<dbReference type="InterPro" id="IPR014001">
    <property type="entry name" value="Helicase_ATP-bd"/>
</dbReference>
<feature type="compositionally biased region" description="Acidic residues" evidence="8">
    <location>
        <begin position="107"/>
        <end position="117"/>
    </location>
</feature>
<dbReference type="InterPro" id="IPR016438">
    <property type="entry name" value="SKI2-like"/>
</dbReference>
<evidence type="ECO:0000256" key="6">
    <source>
        <dbReference type="ARBA" id="ARBA00023242"/>
    </source>
</evidence>
<dbReference type="Gene3D" id="1.10.3380.30">
    <property type="match status" value="1"/>
</dbReference>
<protein>
    <submittedName>
        <fullName evidence="11">Putative Superkiller viralicidic activity 2 family 2</fullName>
    </submittedName>
</protein>
<dbReference type="SMART" id="SM01142">
    <property type="entry name" value="DSHCT"/>
    <property type="match status" value="1"/>
</dbReference>
<dbReference type="AlphaFoldDB" id="A0A086M2N0"/>
<dbReference type="SMART" id="SM00487">
    <property type="entry name" value="DEXDc"/>
    <property type="match status" value="1"/>
</dbReference>
<feature type="compositionally biased region" description="Basic and acidic residues" evidence="8">
    <location>
        <begin position="170"/>
        <end position="181"/>
    </location>
</feature>
<feature type="domain" description="Helicase ATP-binding" evidence="9">
    <location>
        <begin position="243"/>
        <end position="401"/>
    </location>
</feature>
<dbReference type="FunFam" id="3.40.50.300:FF:000083">
    <property type="entry name" value="ATP-dependent RNA helicase DOB1"/>
    <property type="match status" value="1"/>
</dbReference>
<dbReference type="InterPro" id="IPR012961">
    <property type="entry name" value="Ski2/MTR4_C"/>
</dbReference>
<dbReference type="FunFam" id="3.40.50.300:FF:000141">
    <property type="entry name" value="ATP-dependent RNA helicase DOB1"/>
    <property type="match status" value="1"/>
</dbReference>
<dbReference type="Gene3D" id="2.40.30.300">
    <property type="match status" value="1"/>
</dbReference>
<evidence type="ECO:0000259" key="10">
    <source>
        <dbReference type="PROSITE" id="PS51194"/>
    </source>
</evidence>
<feature type="region of interest" description="Disordered" evidence="8">
    <location>
        <begin position="11"/>
        <end position="121"/>
    </location>
</feature>
<dbReference type="GO" id="GO:0016787">
    <property type="term" value="F:hydrolase activity"/>
    <property type="evidence" value="ECO:0007669"/>
    <property type="project" value="UniProtKB-KW"/>
</dbReference>
<dbReference type="GO" id="GO:0003724">
    <property type="term" value="F:RNA helicase activity"/>
    <property type="evidence" value="ECO:0007669"/>
    <property type="project" value="InterPro"/>
</dbReference>
<organism evidence="11 12">
    <name type="scientific">Toxoplasma gondii RUB</name>
    <dbReference type="NCBI Taxonomy" id="935652"/>
    <lineage>
        <taxon>Eukaryota</taxon>
        <taxon>Sar</taxon>
        <taxon>Alveolata</taxon>
        <taxon>Apicomplexa</taxon>
        <taxon>Conoidasida</taxon>
        <taxon>Coccidia</taxon>
        <taxon>Eucoccidiorida</taxon>
        <taxon>Eimeriorina</taxon>
        <taxon>Sarcocystidae</taxon>
        <taxon>Toxoplasma</taxon>
    </lineage>
</organism>
<dbReference type="EMBL" id="AFYV02001044">
    <property type="protein sequence ID" value="KFG63148.1"/>
    <property type="molecule type" value="Genomic_DNA"/>
</dbReference>
<gene>
    <name evidence="11" type="ORF">TGRUB_213770</name>
</gene>
<comment type="caution">
    <text evidence="11">The sequence shown here is derived from an EMBL/GenBank/DDBJ whole genome shotgun (WGS) entry which is preliminary data.</text>
</comment>
<dbReference type="InterPro" id="IPR050699">
    <property type="entry name" value="RNA-DNA_Helicase"/>
</dbReference>
<dbReference type="Proteomes" id="UP000028834">
    <property type="component" value="Unassembled WGS sequence"/>
</dbReference>
<keyword evidence="2" id="KW-0547">Nucleotide-binding</keyword>
<feature type="region of interest" description="Disordered" evidence="8">
    <location>
        <begin position="161"/>
        <end position="227"/>
    </location>
</feature>
<evidence type="ECO:0000256" key="1">
    <source>
        <dbReference type="ARBA" id="ARBA00004123"/>
    </source>
</evidence>
<dbReference type="VEuPathDB" id="ToxoDB:TGRUB_213770"/>
<comment type="subcellular location">
    <subcellularLocation>
        <location evidence="1">Nucleus</location>
    </subcellularLocation>
</comment>
<feature type="compositionally biased region" description="Low complexity" evidence="8">
    <location>
        <begin position="183"/>
        <end position="194"/>
    </location>
</feature>
<proteinExistence type="predicted"/>
<accession>A0A086M2N0</accession>
<keyword evidence="4" id="KW-0347">Helicase</keyword>
<feature type="domain" description="Helicase C-terminal" evidence="10">
    <location>
        <begin position="470"/>
        <end position="677"/>
    </location>
</feature>
<reference evidence="11 12" key="1">
    <citation type="submission" date="2014-05" db="EMBL/GenBank/DDBJ databases">
        <authorList>
            <person name="Sibley D."/>
            <person name="Venepally P."/>
            <person name="Karamycheva S."/>
            <person name="Hadjithomas M."/>
            <person name="Khan A."/>
            <person name="Brunk B."/>
            <person name="Roos D."/>
            <person name="Caler E."/>
            <person name="Lorenzi H."/>
        </authorList>
    </citation>
    <scope>NUCLEOTIDE SEQUENCE [LARGE SCALE GENOMIC DNA]</scope>
    <source>
        <strain evidence="11 12">RUB</strain>
    </source>
</reference>
<dbReference type="PROSITE" id="PS51192">
    <property type="entry name" value="HELICASE_ATP_BIND_1"/>
    <property type="match status" value="1"/>
</dbReference>
<dbReference type="GO" id="GO:0003723">
    <property type="term" value="F:RNA binding"/>
    <property type="evidence" value="ECO:0007669"/>
    <property type="project" value="InterPro"/>
</dbReference>
<dbReference type="InterPro" id="IPR027417">
    <property type="entry name" value="P-loop_NTPase"/>
</dbReference>
<dbReference type="CDD" id="cd18795">
    <property type="entry name" value="SF2_C_Ski2"/>
    <property type="match status" value="1"/>
</dbReference>
<sequence>MADAVDDLFAVFGGGDSSSSLGSSVESPNIAVGQGGESASACRETDSETENACCQVERKRVRAAPQEANGAQTTSAPANVASPDEGASAVAPERKRRRREARRENTEDAEDAEEGRDEEGKKTALVVKLLASDKNCLHELVRPADCETAFHYFPFETTLPEYRQQADAPTLDKEDGRRGEASTEATDAGDAQAADGEEEQQARREGSAGEASAAATEREKKEGRKEPARQYKFRLDAFQQRSVLCLEAGESVLVAAHTSAGKTVVAEYAIAMSIRDKQRVVYTSPIKALSNQKYRDLSESFGAENVGLMTGDVTLHPNASIMVMTTEILRSMLYRGSHLVNELKWLIFDEIHYMRDRERGVVWEESIVLVPSTMRFVFLSATIPNAREFAEWVATIKHQPCHVLYTDYRPTPLQHYMFPAGGEGVYLVMDEKKVFREDNFHTAVATLHKTVEEQAMETKQRRGRGRNRSSIEKLILMCHSRQYTPVIIFCFSKRECEANATALLGSGSRNAGGNVDLTTEEEKQLIEEIFNNALETLEEEDRHLPQVKSILPLLKRGIGIHHGGLLPFVKEMIEILFQESLLRVLFSTETFSMGVNMPAKTVIFTAIRKYDGQEYRIVNSGEYIQMAGRAGRRGLDDRGIVIIMFDEQVDPEEAKQLFMGQGAPLISTFHLGFNMLLNLFRIEDANPAFMISRSFAHFQRNRKALHLEKEKEELEEEVKKVKDIHALADVDKADRPSFDVEAAVREYYELKHDLSGLGKELRDLAMQEKYILRYLQAGRIVRLVDESGTDWGWATCLSKISKRCVPSTNAVRDGPTEQLVVDCLVACTPESIRETHGQGATGAVAASEKPQPAKSVNGGVEKKDYVLAVVSFTISCIRSISKCRMTLPVGVDVRSEDARRSLHFQLKKVEKRFEPEGGIPLLDPIQEMKIPEPRLPELVAAIAEKEKRLTQNPLYEHPLCGTYYDAHHRRVQLQTKLRILRESLDSQKQLVMKDTLRAMRRVLRQLDFLDANDVVTVKGRVACEITTADELVAAELLFQNVFETMEVEAICALLSCLVFQEKHDEPEPKEEVLLTCLEKVKEVAKNIAAVCVESRYIDPVGSSATKPSEHSASPCTQTVDDYVNKFQHAIMSLTYRWAKGEKFADVLSGTSIYEGTVIRCLRRLEELMRQMACASKSIGNPDLEKKFLEGIKKIRRGIVFSSSLYL</sequence>
<dbReference type="InterPro" id="IPR025696">
    <property type="entry name" value="Beta-barrel_MTR4"/>
</dbReference>
<dbReference type="GO" id="GO:0006401">
    <property type="term" value="P:RNA catabolic process"/>
    <property type="evidence" value="ECO:0007669"/>
    <property type="project" value="InterPro"/>
</dbReference>
<dbReference type="GO" id="GO:0005524">
    <property type="term" value="F:ATP binding"/>
    <property type="evidence" value="ECO:0007669"/>
    <property type="project" value="UniProtKB-KW"/>
</dbReference>
<dbReference type="InterPro" id="IPR048392">
    <property type="entry name" value="MTR4-like_stalk"/>
</dbReference>
<evidence type="ECO:0000256" key="5">
    <source>
        <dbReference type="ARBA" id="ARBA00022840"/>
    </source>
</evidence>
<dbReference type="GO" id="GO:0000460">
    <property type="term" value="P:maturation of 5.8S rRNA"/>
    <property type="evidence" value="ECO:0007669"/>
    <property type="project" value="TreeGrafter"/>
</dbReference>
<name>A0A086M2N0_TOXGO</name>
<evidence type="ECO:0000256" key="4">
    <source>
        <dbReference type="ARBA" id="ARBA00022806"/>
    </source>
</evidence>
<evidence type="ECO:0000256" key="7">
    <source>
        <dbReference type="SAM" id="Coils"/>
    </source>
</evidence>
<dbReference type="PANTHER" id="PTHR12131:SF7">
    <property type="entry name" value="EXOSOME RNA HELICASE MTR4"/>
    <property type="match status" value="1"/>
</dbReference>
<evidence type="ECO:0000313" key="11">
    <source>
        <dbReference type="EMBL" id="KFG63148.1"/>
    </source>
</evidence>
<keyword evidence="7" id="KW-0175">Coiled coil</keyword>
<keyword evidence="3" id="KW-0378">Hydrolase</keyword>
<evidence type="ECO:0000256" key="3">
    <source>
        <dbReference type="ARBA" id="ARBA00022801"/>
    </source>
</evidence>
<dbReference type="SMART" id="SM00490">
    <property type="entry name" value="HELICc"/>
    <property type="match status" value="1"/>
</dbReference>
<dbReference type="OrthoDB" id="64767at2759"/>
<dbReference type="SUPFAM" id="SSF52540">
    <property type="entry name" value="P-loop containing nucleoside triphosphate hydrolases"/>
    <property type="match status" value="1"/>
</dbReference>